<dbReference type="PROSITE" id="PS51186">
    <property type="entry name" value="GNAT"/>
    <property type="match status" value="1"/>
</dbReference>
<comment type="caution">
    <text evidence="2">The sequence shown here is derived from an EMBL/GenBank/DDBJ whole genome shotgun (WGS) entry which is preliminary data.</text>
</comment>
<dbReference type="CDD" id="cd04301">
    <property type="entry name" value="NAT_SF"/>
    <property type="match status" value="1"/>
</dbReference>
<dbReference type="RefSeq" id="WP_274350606.1">
    <property type="nucleotide sequence ID" value="NZ_JAQZSM010000002.1"/>
</dbReference>
<dbReference type="Proteomes" id="UP001431784">
    <property type="component" value="Unassembled WGS sequence"/>
</dbReference>
<dbReference type="InterPro" id="IPR016181">
    <property type="entry name" value="Acyl_CoA_acyltransferase"/>
</dbReference>
<keyword evidence="3" id="KW-1185">Reference proteome</keyword>
<dbReference type="PANTHER" id="PTHR43138">
    <property type="entry name" value="ACETYLTRANSFERASE, GNAT FAMILY"/>
    <property type="match status" value="1"/>
</dbReference>
<accession>A0ABT5T4J8</accession>
<dbReference type="Pfam" id="PF00583">
    <property type="entry name" value="Acetyltransf_1"/>
    <property type="match status" value="1"/>
</dbReference>
<evidence type="ECO:0000313" key="3">
    <source>
        <dbReference type="Proteomes" id="UP001431784"/>
    </source>
</evidence>
<reference evidence="2" key="1">
    <citation type="submission" date="2023-02" db="EMBL/GenBank/DDBJ databases">
        <title>Description of Roseinatronobacter alkalisoli sp. nov., an alkaliphilic bacerium isolated from soda soil.</title>
        <authorList>
            <person name="Wei W."/>
        </authorList>
    </citation>
    <scope>NUCLEOTIDE SEQUENCE</scope>
    <source>
        <strain evidence="2">HJB301</strain>
    </source>
</reference>
<feature type="domain" description="N-acetyltransferase" evidence="1">
    <location>
        <begin position="9"/>
        <end position="168"/>
    </location>
</feature>
<organism evidence="2 3">
    <name type="scientific">Roseinatronobacter alkalisoli</name>
    <dbReference type="NCBI Taxonomy" id="3028235"/>
    <lineage>
        <taxon>Bacteria</taxon>
        <taxon>Pseudomonadati</taxon>
        <taxon>Pseudomonadota</taxon>
        <taxon>Alphaproteobacteria</taxon>
        <taxon>Rhodobacterales</taxon>
        <taxon>Paracoccaceae</taxon>
        <taxon>Roseinatronobacter</taxon>
    </lineage>
</organism>
<dbReference type="EMBL" id="JAQZSM010000002">
    <property type="protein sequence ID" value="MDD7970046.1"/>
    <property type="molecule type" value="Genomic_DNA"/>
</dbReference>
<dbReference type="SUPFAM" id="SSF55729">
    <property type="entry name" value="Acyl-CoA N-acyltransferases (Nat)"/>
    <property type="match status" value="1"/>
</dbReference>
<name>A0ABT5T4J8_9RHOB</name>
<evidence type="ECO:0000259" key="1">
    <source>
        <dbReference type="PROSITE" id="PS51186"/>
    </source>
</evidence>
<gene>
    <name evidence="2" type="ORF">PUT78_02950</name>
</gene>
<dbReference type="InterPro" id="IPR000182">
    <property type="entry name" value="GNAT_dom"/>
</dbReference>
<sequence length="168" mass="18013">MSKPDTGGVHLRPATSADHPALWAMLEPVFRAGDTYAIDPAISHEAALSWWCDGGHDAYLAEADGRPMGSYYICPNQQGGGAHVANCGFVTAPEAQGRGVARMMLAHALDTARARGFSAMQFNCVVSSNTRAVALWQANGFEIVGRLPGAFNHPVQGYIDAYVMYRTL</sequence>
<protein>
    <submittedName>
        <fullName evidence="2">GNAT family N-acetyltransferase</fullName>
    </submittedName>
</protein>
<evidence type="ECO:0000313" key="2">
    <source>
        <dbReference type="EMBL" id="MDD7970046.1"/>
    </source>
</evidence>
<dbReference type="PANTHER" id="PTHR43138:SF1">
    <property type="entry name" value="N-ACETYLTRANSFERASE ACA1"/>
    <property type="match status" value="1"/>
</dbReference>
<dbReference type="InterPro" id="IPR052742">
    <property type="entry name" value="Mito_N-acetyltransferase"/>
</dbReference>
<dbReference type="Gene3D" id="3.40.630.30">
    <property type="match status" value="1"/>
</dbReference>
<proteinExistence type="predicted"/>